<proteinExistence type="predicted"/>
<dbReference type="GO" id="GO:1990756">
    <property type="term" value="F:ubiquitin-like ligase-substrate adaptor activity"/>
    <property type="evidence" value="ECO:0007669"/>
    <property type="project" value="TreeGrafter"/>
</dbReference>
<dbReference type="InterPro" id="IPR019734">
    <property type="entry name" value="TPR_rpt"/>
</dbReference>
<accession>A0AAN7PSB1</accession>
<organism evidence="2 3">
    <name type="scientific">Aquatica leii</name>
    <dbReference type="NCBI Taxonomy" id="1421715"/>
    <lineage>
        <taxon>Eukaryota</taxon>
        <taxon>Metazoa</taxon>
        <taxon>Ecdysozoa</taxon>
        <taxon>Arthropoda</taxon>
        <taxon>Hexapoda</taxon>
        <taxon>Insecta</taxon>
        <taxon>Pterygota</taxon>
        <taxon>Neoptera</taxon>
        <taxon>Endopterygota</taxon>
        <taxon>Coleoptera</taxon>
        <taxon>Polyphaga</taxon>
        <taxon>Elateriformia</taxon>
        <taxon>Elateroidea</taxon>
        <taxon>Lampyridae</taxon>
        <taxon>Luciolinae</taxon>
        <taxon>Aquatica</taxon>
    </lineage>
</organism>
<name>A0AAN7PSB1_9COLE</name>
<evidence type="ECO:0008006" key="4">
    <source>
        <dbReference type="Google" id="ProtNLM"/>
    </source>
</evidence>
<evidence type="ECO:0000313" key="3">
    <source>
        <dbReference type="Proteomes" id="UP001353858"/>
    </source>
</evidence>
<evidence type="ECO:0000313" key="2">
    <source>
        <dbReference type="EMBL" id="KAK4874522.1"/>
    </source>
</evidence>
<dbReference type="GO" id="GO:0031462">
    <property type="term" value="C:Cul2-RING ubiquitin ligase complex"/>
    <property type="evidence" value="ECO:0007669"/>
    <property type="project" value="TreeGrafter"/>
</dbReference>
<reference evidence="3" key="1">
    <citation type="submission" date="2023-01" db="EMBL/GenBank/DDBJ databases">
        <title>Key to firefly adult light organ development and bioluminescence: homeobox transcription factors regulate luciferase expression and transportation to peroxisome.</title>
        <authorList>
            <person name="Fu X."/>
        </authorList>
    </citation>
    <scope>NUCLEOTIDE SEQUENCE [LARGE SCALE GENOMIC DNA]</scope>
</reference>
<dbReference type="Proteomes" id="UP001353858">
    <property type="component" value="Unassembled WGS sequence"/>
</dbReference>
<dbReference type="SUPFAM" id="SSF48452">
    <property type="entry name" value="TPR-like"/>
    <property type="match status" value="2"/>
</dbReference>
<dbReference type="SMART" id="SM00028">
    <property type="entry name" value="TPR"/>
    <property type="match status" value="2"/>
</dbReference>
<dbReference type="PANTHER" id="PTHR46575:SF1">
    <property type="entry name" value="AMYLOID PROTEIN-BINDING PROTEIN 2"/>
    <property type="match status" value="1"/>
</dbReference>
<keyword evidence="3" id="KW-1185">Reference proteome</keyword>
<protein>
    <recommendedName>
        <fullName evidence="4">Amyloid protein-binding protein 2</fullName>
    </recommendedName>
</protein>
<dbReference type="GO" id="GO:0043161">
    <property type="term" value="P:proteasome-mediated ubiquitin-dependent protein catabolic process"/>
    <property type="evidence" value="ECO:0007669"/>
    <property type="project" value="TreeGrafter"/>
</dbReference>
<dbReference type="InterPro" id="IPR011990">
    <property type="entry name" value="TPR-like_helical_dom_sf"/>
</dbReference>
<evidence type="ECO:0000256" key="1">
    <source>
        <dbReference type="PROSITE-ProRule" id="PRU00339"/>
    </source>
</evidence>
<dbReference type="Pfam" id="PF13424">
    <property type="entry name" value="TPR_12"/>
    <property type="match status" value="1"/>
</dbReference>
<gene>
    <name evidence="2" type="ORF">RN001_013882</name>
</gene>
<dbReference type="EMBL" id="JARPUR010000006">
    <property type="protein sequence ID" value="KAK4874522.1"/>
    <property type="molecule type" value="Genomic_DNA"/>
</dbReference>
<dbReference type="PROSITE" id="PS50005">
    <property type="entry name" value="TPR"/>
    <property type="match status" value="1"/>
</dbReference>
<dbReference type="AlphaFoldDB" id="A0AAN7PSB1"/>
<comment type="caution">
    <text evidence="2">The sequence shown here is derived from an EMBL/GenBank/DDBJ whole genome shotgun (WGS) entry which is preliminary data.</text>
</comment>
<keyword evidence="1" id="KW-0802">TPR repeat</keyword>
<dbReference type="Gene3D" id="1.25.40.10">
    <property type="entry name" value="Tetratricopeptide repeat domain"/>
    <property type="match status" value="2"/>
</dbReference>
<dbReference type="GO" id="GO:0006886">
    <property type="term" value="P:intracellular protein transport"/>
    <property type="evidence" value="ECO:0007669"/>
    <property type="project" value="InterPro"/>
</dbReference>
<feature type="repeat" description="TPR" evidence="1">
    <location>
        <begin position="429"/>
        <end position="462"/>
    </location>
</feature>
<sequence>MSEQPCSLYSLCINVAVTDCVTLCRFCKKEFRILPDNVLFDFYYKMYTEKRLCLLGVEYSELEVFNRMLKVKHKRSKLLKSFQSLIDHGSNVMEELLLSYTKYRTGSEMITMNVIDTGLKLGGFLNEGGWYNYSIEILNVVEELCKRKGKNANLLCKLLDCYHKRLHAESVYCMFKCAEDTFELALSTRDELDKLNAVPNLAGLYANISALFFVRSEYDEAYQWALKSLKLLNDDLPPRIVIEVLRQASKSCVVKRRFSQAKLLIHQAVGLASHLYYNDHHPCYSDALMDYGYYLLNYDTIKESVKVYEKALAVRKEIFEKNNVHVAIGHEDLAYALYVNEYSSGRFYLARENADRAIRIMDKILPKDHLMLASAMRVKALILEEIALDLRDGTRLQEQDQLLLEAEQLHKSALALSHSAFGEHNVQTAKHYGNLGRLYQTMMKYDEAEKMHLRAISIKEQLLGPDDYEVGLSIGHLASLYSYHMKRHRSAEKLYKRSIHISLKLFGVFYSGLEYDYRGLIHVYTELNDIANMVHYTHIMREWKFLRESHETSNAFPERLESLNTVITEFLKMC</sequence>
<dbReference type="InterPro" id="IPR042476">
    <property type="entry name" value="APPBP2"/>
</dbReference>
<dbReference type="PANTHER" id="PTHR46575">
    <property type="entry name" value="AMYLOID PROTEIN-BINDING PROTEIN 2"/>
    <property type="match status" value="1"/>
</dbReference>